<protein>
    <submittedName>
        <fullName evidence="1">Signal peptidase II</fullName>
    </submittedName>
</protein>
<name>A0A3B8WFD5_MARNT</name>
<sequence>MSEDRSRFFTLTFLGFSALIA</sequence>
<reference evidence="1 2" key="1">
    <citation type="journal article" date="2018" name="Nat. Biotechnol.">
        <title>A standardized bacterial taxonomy based on genome phylogeny substantially revises the tree of life.</title>
        <authorList>
            <person name="Parks D.H."/>
            <person name="Chuvochina M."/>
            <person name="Waite D.W."/>
            <person name="Rinke C."/>
            <person name="Skarshewski A."/>
            <person name="Chaumeil P.A."/>
            <person name="Hugenholtz P."/>
        </authorList>
    </citation>
    <scope>NUCLEOTIDE SEQUENCE [LARGE SCALE GENOMIC DNA]</scope>
    <source>
        <strain evidence="1">UBA9049</strain>
    </source>
</reference>
<proteinExistence type="predicted"/>
<comment type="caution">
    <text evidence="1">The sequence shown here is derived from an EMBL/GenBank/DDBJ whole genome shotgun (WGS) entry which is preliminary data.</text>
</comment>
<accession>A0A3B8WFD5</accession>
<evidence type="ECO:0000313" key="2">
    <source>
        <dbReference type="Proteomes" id="UP000261325"/>
    </source>
</evidence>
<dbReference type="EMBL" id="DLYI01000099">
    <property type="protein sequence ID" value="HAC27733.1"/>
    <property type="molecule type" value="Genomic_DNA"/>
</dbReference>
<organism evidence="1 2">
    <name type="scientific">Marinobacter nauticus</name>
    <name type="common">Marinobacter hydrocarbonoclasticus</name>
    <name type="synonym">Marinobacter aquaeolei</name>
    <dbReference type="NCBI Taxonomy" id="2743"/>
    <lineage>
        <taxon>Bacteria</taxon>
        <taxon>Pseudomonadati</taxon>
        <taxon>Pseudomonadota</taxon>
        <taxon>Gammaproteobacteria</taxon>
        <taxon>Pseudomonadales</taxon>
        <taxon>Marinobacteraceae</taxon>
        <taxon>Marinobacter</taxon>
    </lineage>
</organism>
<gene>
    <name evidence="1" type="ORF">DCF82_07970</name>
</gene>
<dbReference type="AlphaFoldDB" id="A0A3B8WFD5"/>
<dbReference type="Proteomes" id="UP000261325">
    <property type="component" value="Unassembled WGS sequence"/>
</dbReference>
<evidence type="ECO:0000313" key="1">
    <source>
        <dbReference type="EMBL" id="HAC27733.1"/>
    </source>
</evidence>
<feature type="non-terminal residue" evidence="1">
    <location>
        <position position="21"/>
    </location>
</feature>